<dbReference type="RefSeq" id="WP_009837969.1">
    <property type="nucleotide sequence ID" value="NZ_AAOH01000003.1"/>
</dbReference>
<evidence type="ECO:0000256" key="1">
    <source>
        <dbReference type="SAM" id="Phobius"/>
    </source>
</evidence>
<gene>
    <name evidence="2" type="ORF">PTD2_06684</name>
</gene>
<evidence type="ECO:0000313" key="2">
    <source>
        <dbReference type="EMBL" id="EAR28707.1"/>
    </source>
</evidence>
<evidence type="ECO:0008006" key="4">
    <source>
        <dbReference type="Google" id="ProtNLM"/>
    </source>
</evidence>
<dbReference type="OrthoDB" id="9995562at2"/>
<keyword evidence="3" id="KW-1185">Reference proteome</keyword>
<protein>
    <recommendedName>
        <fullName evidence="4">MSHA biogenesis protein MshF</fullName>
    </recommendedName>
</protein>
<dbReference type="Proteomes" id="UP000006201">
    <property type="component" value="Unassembled WGS sequence"/>
</dbReference>
<dbReference type="eggNOG" id="ENOG50316HK">
    <property type="taxonomic scope" value="Bacteria"/>
</dbReference>
<dbReference type="STRING" id="87626.PTD2_06684"/>
<feature type="transmembrane region" description="Helical" evidence="1">
    <location>
        <begin position="16"/>
        <end position="33"/>
    </location>
</feature>
<dbReference type="AlphaFoldDB" id="A4C7Z2"/>
<dbReference type="EMBL" id="AAOH01000003">
    <property type="protein sequence ID" value="EAR28707.1"/>
    <property type="molecule type" value="Genomic_DNA"/>
</dbReference>
<dbReference type="HOGENOM" id="CLU_1609416_0_0_6"/>
<reference evidence="2 3" key="1">
    <citation type="submission" date="2006-02" db="EMBL/GenBank/DDBJ databases">
        <authorList>
            <person name="Moran M.A."/>
            <person name="Kjelleberg S."/>
            <person name="Egan S."/>
            <person name="Saunders N."/>
            <person name="Thomas T."/>
            <person name="Ferriera S."/>
            <person name="Johnson J."/>
            <person name="Kravitz S."/>
            <person name="Halpern A."/>
            <person name="Remington K."/>
            <person name="Beeson K."/>
            <person name="Tran B."/>
            <person name="Rogers Y.-H."/>
            <person name="Friedman R."/>
            <person name="Venter J.C."/>
        </authorList>
    </citation>
    <scope>NUCLEOTIDE SEQUENCE [LARGE SCALE GENOMIC DNA]</scope>
    <source>
        <strain evidence="2 3">D2</strain>
    </source>
</reference>
<sequence>MGQSSAQQYKEGSSALFYRVLVLIIIAIFFALFGTKVFNLLESVATVNNEKSVAEFKQSINAIRSKWLTEKRELVELSLSDTPDLKAKGILRFFVNQQGYPLGLNKEQLNCKALWINMQSQPWQKVHKVKVELNSQGEPTSCRYYGIEREMFSYDSSSGKVNLVN</sequence>
<name>A4C7Z2_9GAMM</name>
<keyword evidence="1" id="KW-1133">Transmembrane helix</keyword>
<keyword evidence="1" id="KW-0812">Transmembrane</keyword>
<comment type="caution">
    <text evidence="2">The sequence shown here is derived from an EMBL/GenBank/DDBJ whole genome shotgun (WGS) entry which is preliminary data.</text>
</comment>
<organism evidence="2 3">
    <name type="scientific">Pseudoalteromonas tunicata D2</name>
    <dbReference type="NCBI Taxonomy" id="87626"/>
    <lineage>
        <taxon>Bacteria</taxon>
        <taxon>Pseudomonadati</taxon>
        <taxon>Pseudomonadota</taxon>
        <taxon>Gammaproteobacteria</taxon>
        <taxon>Alteromonadales</taxon>
        <taxon>Pseudoalteromonadaceae</taxon>
        <taxon>Pseudoalteromonas</taxon>
    </lineage>
</organism>
<proteinExistence type="predicted"/>
<accession>A4C7Z2</accession>
<keyword evidence="1" id="KW-0472">Membrane</keyword>
<evidence type="ECO:0000313" key="3">
    <source>
        <dbReference type="Proteomes" id="UP000006201"/>
    </source>
</evidence>